<name>A0A8D8QSB3_9HEMI</name>
<feature type="transmembrane region" description="Helical" evidence="1">
    <location>
        <begin position="132"/>
        <end position="156"/>
    </location>
</feature>
<dbReference type="EMBL" id="HBUF01097019">
    <property type="protein sequence ID" value="CAG6637126.1"/>
    <property type="molecule type" value="Transcribed_RNA"/>
</dbReference>
<evidence type="ECO:0000313" key="2">
    <source>
        <dbReference type="EMBL" id="CAG6637126.1"/>
    </source>
</evidence>
<protein>
    <submittedName>
        <fullName evidence="2">Uncharacterized protein</fullName>
    </submittedName>
</protein>
<sequence>MVTRVCSRRLRRKVERNIVFGQNSRIILTPEEGVQFRPRIIHKVKHIDIVSEHIVLLDSVFNSIPYDVNAFVNNILIIEELFSIVSQLLVVHKARRSLHFTRHVAEQLEKEPLHNRIVEECEMLMSKKIMQVFYFQMIVVKYDILLGLFIQFVIVFQVQVLGFVQNQVSQIFFRIIVDDLVQELFLVWR</sequence>
<reference evidence="2" key="1">
    <citation type="submission" date="2021-05" db="EMBL/GenBank/DDBJ databases">
        <authorList>
            <person name="Alioto T."/>
            <person name="Alioto T."/>
            <person name="Gomez Garrido J."/>
        </authorList>
    </citation>
    <scope>NUCLEOTIDE SEQUENCE</scope>
</reference>
<dbReference type="AlphaFoldDB" id="A0A8D8QSB3"/>
<organism evidence="2">
    <name type="scientific">Cacopsylla melanoneura</name>
    <dbReference type="NCBI Taxonomy" id="428564"/>
    <lineage>
        <taxon>Eukaryota</taxon>
        <taxon>Metazoa</taxon>
        <taxon>Ecdysozoa</taxon>
        <taxon>Arthropoda</taxon>
        <taxon>Hexapoda</taxon>
        <taxon>Insecta</taxon>
        <taxon>Pterygota</taxon>
        <taxon>Neoptera</taxon>
        <taxon>Paraneoptera</taxon>
        <taxon>Hemiptera</taxon>
        <taxon>Sternorrhyncha</taxon>
        <taxon>Psylloidea</taxon>
        <taxon>Psyllidae</taxon>
        <taxon>Psyllinae</taxon>
        <taxon>Cacopsylla</taxon>
    </lineage>
</organism>
<proteinExistence type="predicted"/>
<keyword evidence="1" id="KW-1133">Transmembrane helix</keyword>
<keyword evidence="1" id="KW-0472">Membrane</keyword>
<accession>A0A8D8QSB3</accession>
<keyword evidence="1" id="KW-0812">Transmembrane</keyword>
<evidence type="ECO:0000256" key="1">
    <source>
        <dbReference type="SAM" id="Phobius"/>
    </source>
</evidence>